<name>U6REX0_9BACT</name>
<proteinExistence type="predicted"/>
<dbReference type="eggNOG" id="ENOG5032TGW">
    <property type="taxonomic scope" value="Bacteria"/>
</dbReference>
<dbReference type="PATRIC" id="fig|1121098.3.peg.1880"/>
<comment type="caution">
    <text evidence="1">The sequence shown here is derived from an EMBL/GenBank/DDBJ whole genome shotgun (WGS) entry which is preliminary data.</text>
</comment>
<dbReference type="RefSeq" id="WP_005939984.1">
    <property type="nucleotide sequence ID" value="NZ_KB890353.1"/>
</dbReference>
<organism evidence="1 2">
    <name type="scientific">Phocaeicola massiliensis B84634 = Timone 84634 = DSM 17679 = JCM 13223</name>
    <dbReference type="NCBI Taxonomy" id="1121098"/>
    <lineage>
        <taxon>Bacteria</taxon>
        <taxon>Pseudomonadati</taxon>
        <taxon>Bacteroidota</taxon>
        <taxon>Bacteroidia</taxon>
        <taxon>Bacteroidales</taxon>
        <taxon>Bacteroidaceae</taxon>
        <taxon>Phocaeicola</taxon>
    </lineage>
</organism>
<accession>U6REX0</accession>
<dbReference type="STRING" id="1121098.HMPREF1534_01851"/>
<reference evidence="1 2" key="1">
    <citation type="submission" date="2013-04" db="EMBL/GenBank/DDBJ databases">
        <title>The Genome Sequence of Bacteroides massiliensis DSM 17679.</title>
        <authorList>
            <consortium name="The Broad Institute Genomics Platform"/>
            <person name="Earl A."/>
            <person name="Ward D."/>
            <person name="Feldgarden M."/>
            <person name="Gevers D."/>
            <person name="Martens E."/>
            <person name="Fenner L."/>
            <person name="Roux V."/>
            <person name="Mallet M.N."/>
            <person name="Raoult D."/>
            <person name="Walker B."/>
            <person name="Young S."/>
            <person name="Zeng Q."/>
            <person name="Gargeya S."/>
            <person name="Fitzgerald M."/>
            <person name="Haas B."/>
            <person name="Abouelleil A."/>
            <person name="Allen A.W."/>
            <person name="Alvarado L."/>
            <person name="Arachchi H.M."/>
            <person name="Berlin A.M."/>
            <person name="Chapman S.B."/>
            <person name="Gainer-Dewar J."/>
            <person name="Goldberg J."/>
            <person name="Griggs A."/>
            <person name="Gujja S."/>
            <person name="Hansen M."/>
            <person name="Howarth C."/>
            <person name="Imamovic A."/>
            <person name="Ireland A."/>
            <person name="Larimer J."/>
            <person name="McCowan C."/>
            <person name="Murphy C."/>
            <person name="Pearson M."/>
            <person name="Poon T.W."/>
            <person name="Priest M."/>
            <person name="Roberts A."/>
            <person name="Saif S."/>
            <person name="Shea T."/>
            <person name="Sisk P."/>
            <person name="Sykes S."/>
            <person name="Wortman J."/>
            <person name="Nusbaum C."/>
            <person name="Birren B."/>
        </authorList>
    </citation>
    <scope>NUCLEOTIDE SEQUENCE [LARGE SCALE GENOMIC DNA]</scope>
    <source>
        <strain evidence="2">B84634 / Timone 84634 / DSM 17679 / JCM 13223</strain>
    </source>
</reference>
<dbReference type="Proteomes" id="UP000017831">
    <property type="component" value="Unassembled WGS sequence"/>
</dbReference>
<evidence type="ECO:0008006" key="3">
    <source>
        <dbReference type="Google" id="ProtNLM"/>
    </source>
</evidence>
<dbReference type="InterPro" id="IPR027417">
    <property type="entry name" value="P-loop_NTPase"/>
</dbReference>
<dbReference type="Gene3D" id="3.40.50.300">
    <property type="entry name" value="P-loop containing nucleotide triphosphate hydrolases"/>
    <property type="match status" value="1"/>
</dbReference>
<protein>
    <recommendedName>
        <fullName evidence="3">HPr kinase/phosphorylase C-terminal domain-containing protein</fullName>
    </recommendedName>
</protein>
<sequence>MHNIYKVGGHCFKVSGSILCSVLERMAGFAPFEVAEGDYNVPEFFFMEGKSGNIPAFCERQYVFAHEGVEGIFGCTAGGYLLRLSPVNEKSLFLWTDNEVNVCYLCGNWSARLVRFALWIGYGIQTAMSDTVAIHSSCIVYRQKAVLFLGESGTGKSTHTRLWQKYRAGAVLLNDDSPVVHVEHTGIWVYGSPWSGKTPCYKAERYELAGCVRLSQETSNRMVRLGILRSYAALHPSSPPEFAYDRRLYEGIGTTLGKIVSQVPFYHLACLPDREAVELSCRTLFAENDEAVAK</sequence>
<dbReference type="HOGENOM" id="CLU_078434_0_0_10"/>
<dbReference type="EMBL" id="AQHY01000022">
    <property type="protein sequence ID" value="EOA55035.1"/>
    <property type="molecule type" value="Genomic_DNA"/>
</dbReference>
<evidence type="ECO:0000313" key="2">
    <source>
        <dbReference type="Proteomes" id="UP000017831"/>
    </source>
</evidence>
<gene>
    <name evidence="1" type="ORF">HMPREF1534_01851</name>
</gene>
<keyword evidence="2" id="KW-1185">Reference proteome</keyword>
<dbReference type="SUPFAM" id="SSF53795">
    <property type="entry name" value="PEP carboxykinase-like"/>
    <property type="match status" value="1"/>
</dbReference>
<dbReference type="OrthoDB" id="384098at2"/>
<evidence type="ECO:0000313" key="1">
    <source>
        <dbReference type="EMBL" id="EOA55035.1"/>
    </source>
</evidence>
<dbReference type="GeneID" id="60062183"/>
<dbReference type="AlphaFoldDB" id="U6REX0"/>